<evidence type="ECO:0000256" key="1">
    <source>
        <dbReference type="SAM" id="MobiDB-lite"/>
    </source>
</evidence>
<dbReference type="InterPro" id="IPR056924">
    <property type="entry name" value="SH3_Tf2-1"/>
</dbReference>
<dbReference type="InterPro" id="IPR000953">
    <property type="entry name" value="Chromo/chromo_shadow_dom"/>
</dbReference>
<dbReference type="AlphaFoldDB" id="A0A9D4WUZ1"/>
<feature type="domain" description="Chromo" evidence="2">
    <location>
        <begin position="174"/>
        <end position="207"/>
    </location>
</feature>
<dbReference type="SUPFAM" id="SSF54160">
    <property type="entry name" value="Chromo domain-like"/>
    <property type="match status" value="1"/>
</dbReference>
<dbReference type="PROSITE" id="PS50013">
    <property type="entry name" value="CHROMO_2"/>
    <property type="match status" value="1"/>
</dbReference>
<name>A0A9D4WUZ1_PEA</name>
<dbReference type="InterPro" id="IPR023780">
    <property type="entry name" value="Chromo_domain"/>
</dbReference>
<dbReference type="Pfam" id="PF24626">
    <property type="entry name" value="SH3_Tf2-1"/>
    <property type="match status" value="1"/>
</dbReference>
<accession>A0A9D4WUZ1</accession>
<dbReference type="Gramene" id="Psat05G0427200-T1">
    <property type="protein sequence ID" value="KAI5408379.1"/>
    <property type="gene ID" value="KIW84_054272"/>
</dbReference>
<gene>
    <name evidence="3" type="ORF">KIW84_054272</name>
</gene>
<organism evidence="3 4">
    <name type="scientific">Pisum sativum</name>
    <name type="common">Garden pea</name>
    <name type="synonym">Lathyrus oleraceus</name>
    <dbReference type="NCBI Taxonomy" id="3888"/>
    <lineage>
        <taxon>Eukaryota</taxon>
        <taxon>Viridiplantae</taxon>
        <taxon>Streptophyta</taxon>
        <taxon>Embryophyta</taxon>
        <taxon>Tracheophyta</taxon>
        <taxon>Spermatophyta</taxon>
        <taxon>Magnoliopsida</taxon>
        <taxon>eudicotyledons</taxon>
        <taxon>Gunneridae</taxon>
        <taxon>Pentapetalae</taxon>
        <taxon>rosids</taxon>
        <taxon>fabids</taxon>
        <taxon>Fabales</taxon>
        <taxon>Fabaceae</taxon>
        <taxon>Papilionoideae</taxon>
        <taxon>50 kb inversion clade</taxon>
        <taxon>NPAAA clade</taxon>
        <taxon>Hologalegina</taxon>
        <taxon>IRL clade</taxon>
        <taxon>Fabeae</taxon>
        <taxon>Lathyrus</taxon>
    </lineage>
</organism>
<proteinExistence type="predicted"/>
<dbReference type="Proteomes" id="UP001058974">
    <property type="component" value="Chromosome 5"/>
</dbReference>
<dbReference type="InterPro" id="IPR016197">
    <property type="entry name" value="Chromo-like_dom_sf"/>
</dbReference>
<dbReference type="EMBL" id="JAMSHJ010000005">
    <property type="protein sequence ID" value="KAI5408379.1"/>
    <property type="molecule type" value="Genomic_DNA"/>
</dbReference>
<comment type="caution">
    <text evidence="3">The sequence shown here is derived from an EMBL/GenBank/DDBJ whole genome shotgun (WGS) entry which is preliminary data.</text>
</comment>
<evidence type="ECO:0000313" key="4">
    <source>
        <dbReference type="Proteomes" id="UP001058974"/>
    </source>
</evidence>
<dbReference type="Pfam" id="PF00385">
    <property type="entry name" value="Chromo"/>
    <property type="match status" value="1"/>
</dbReference>
<reference evidence="3 4" key="1">
    <citation type="journal article" date="2022" name="Nat. Genet.">
        <title>Improved pea reference genome and pan-genome highlight genomic features and evolutionary characteristics.</title>
        <authorList>
            <person name="Yang T."/>
            <person name="Liu R."/>
            <person name="Luo Y."/>
            <person name="Hu S."/>
            <person name="Wang D."/>
            <person name="Wang C."/>
            <person name="Pandey M.K."/>
            <person name="Ge S."/>
            <person name="Xu Q."/>
            <person name="Li N."/>
            <person name="Li G."/>
            <person name="Huang Y."/>
            <person name="Saxena R.K."/>
            <person name="Ji Y."/>
            <person name="Li M."/>
            <person name="Yan X."/>
            <person name="He Y."/>
            <person name="Liu Y."/>
            <person name="Wang X."/>
            <person name="Xiang C."/>
            <person name="Varshney R.K."/>
            <person name="Ding H."/>
            <person name="Gao S."/>
            <person name="Zong X."/>
        </authorList>
    </citation>
    <scope>NUCLEOTIDE SEQUENCE [LARGE SCALE GENOMIC DNA]</scope>
    <source>
        <strain evidence="3 4">cv. Zhongwan 6</strain>
    </source>
</reference>
<dbReference type="Gene3D" id="2.40.50.40">
    <property type="match status" value="1"/>
</dbReference>
<evidence type="ECO:0000259" key="2">
    <source>
        <dbReference type="PROSITE" id="PS50013"/>
    </source>
</evidence>
<protein>
    <recommendedName>
        <fullName evidence="2">Chromo domain-containing protein</fullName>
    </recommendedName>
</protein>
<keyword evidence="4" id="KW-1185">Reference proteome</keyword>
<evidence type="ECO:0000313" key="3">
    <source>
        <dbReference type="EMBL" id="KAI5408379.1"/>
    </source>
</evidence>
<feature type="region of interest" description="Disordered" evidence="1">
    <location>
        <begin position="281"/>
        <end position="323"/>
    </location>
</feature>
<sequence>MGEEQRKWISKLLGFDFEVKRKPGKGNNAVDSLSRQMQYAHIITVQCEAWEGLEEEVQGEGKLKAIVTPPVLVKGDTPFSAVDEVHKLTTERNVMLKDLQEQLLNAQDLMRNKANKHRIEVEHEIGAVTYKLKFPDDTRVHPVFHVSLLKKVVKPNEEPQPLPACMNADLHLEPTPERVVKTRRTEQGVLEVLIKWKNLREFENSWELVKKTRQEFPEFLLEVKESFEGGGIDRYGNVESFEGGGIDRYGNVYRRTRELKLKTKSHTFSRKTVITAGKVQTFNNSGTPARGSAPWTPAGRCPAPRQGLRPLEPQRGAAPHPARGYAPWNPVFNYLQSITRWLYERALRTTPNSFPSFNA</sequence>